<reference evidence="2" key="1">
    <citation type="submission" date="2019-11" db="EMBL/GenBank/DDBJ databases">
        <title>Complete genome sequence of Corynebacterium kalinowskii 1959, a novel Corynebacterium species isolated from soil of a small paddock in Vilsendorf, Germany.</title>
        <authorList>
            <person name="Schaffert L."/>
            <person name="Ruwe M."/>
            <person name="Milse J."/>
            <person name="Hanuschka K."/>
            <person name="Ortseifen V."/>
            <person name="Droste J."/>
            <person name="Brandt D."/>
            <person name="Schlueter L."/>
            <person name="Kutter Y."/>
            <person name="Vinke S."/>
            <person name="Viehoefer P."/>
            <person name="Jacob L."/>
            <person name="Luebke N.-C."/>
            <person name="Schulte-Berndt E."/>
            <person name="Hain C."/>
            <person name="Linder M."/>
            <person name="Schmidt P."/>
            <person name="Wollenschlaeger L."/>
            <person name="Luttermann T."/>
            <person name="Thieme E."/>
            <person name="Hassa J."/>
            <person name="Haak M."/>
            <person name="Wittchen M."/>
            <person name="Mentz A."/>
            <person name="Persicke M."/>
            <person name="Busche T."/>
            <person name="Ruckert C."/>
        </authorList>
    </citation>
    <scope>NUCLEOTIDE SEQUENCE [LARGE SCALE GENOMIC DNA]</scope>
    <source>
        <strain evidence="2">1959</strain>
    </source>
</reference>
<proteinExistence type="predicted"/>
<dbReference type="Pfam" id="PF13385">
    <property type="entry name" value="Laminin_G_3"/>
    <property type="match status" value="1"/>
</dbReference>
<dbReference type="RefSeq" id="WP_197079697.1">
    <property type="nucleotide sequence ID" value="NZ_CP046452.1"/>
</dbReference>
<dbReference type="InterPro" id="IPR013320">
    <property type="entry name" value="ConA-like_dom_sf"/>
</dbReference>
<dbReference type="CDD" id="cd00110">
    <property type="entry name" value="LamG"/>
    <property type="match status" value="1"/>
</dbReference>
<dbReference type="Proteomes" id="UP000427071">
    <property type="component" value="Chromosome"/>
</dbReference>
<dbReference type="EMBL" id="CP046452">
    <property type="protein sequence ID" value="QGU03063.1"/>
    <property type="molecule type" value="Genomic_DNA"/>
</dbReference>
<dbReference type="InterPro" id="IPR001791">
    <property type="entry name" value="Laminin_G"/>
</dbReference>
<name>A0A6B8VG06_9CORY</name>
<gene>
    <name evidence="1" type="ORF">CKALI_11075</name>
</gene>
<dbReference type="AlphaFoldDB" id="A0A6B8VG06"/>
<accession>A0A6B8VG06</accession>
<evidence type="ECO:0000313" key="2">
    <source>
        <dbReference type="Proteomes" id="UP000427071"/>
    </source>
</evidence>
<organism evidence="1 2">
    <name type="scientific">Corynebacterium kalinowskii</name>
    <dbReference type="NCBI Taxonomy" id="2675216"/>
    <lineage>
        <taxon>Bacteria</taxon>
        <taxon>Bacillati</taxon>
        <taxon>Actinomycetota</taxon>
        <taxon>Actinomycetes</taxon>
        <taxon>Mycobacteriales</taxon>
        <taxon>Corynebacteriaceae</taxon>
        <taxon>Corynebacterium</taxon>
    </lineage>
</organism>
<dbReference type="KEGG" id="ckw:CKALI_11075"/>
<protein>
    <submittedName>
        <fullName evidence="1">Laminin G domain protein</fullName>
    </submittedName>
</protein>
<sequence length="297" mass="31416">MSKNSRLAHIVFALFVVLVVCFGLQPSETMGAFTAQLTSENAAGIKSGHRSVGTLDADRTTCERSMGASAADGAIFAYQVQVPSTGRELEDLSPNGNLGLLHIPAMESVFASPCRRDDTQAISIPAMGAKSYIATSQQLQTPGDYTSEMWVRTTAAEGTLMGFYSSQTPDGGRGEATLKLNIDPATGGLVFSTAQRGGYSTAVSGTPINDGQWHHIVARRSADTLSIFTDGILVAETVEAPGTAEFLGYVRIGCDNETGWPSAEQGAACYEGDLAFAAAYSRALDDREITSHYYASQ</sequence>
<evidence type="ECO:0000313" key="1">
    <source>
        <dbReference type="EMBL" id="QGU03063.1"/>
    </source>
</evidence>
<dbReference type="SUPFAM" id="SSF49899">
    <property type="entry name" value="Concanavalin A-like lectins/glucanases"/>
    <property type="match status" value="1"/>
</dbReference>
<keyword evidence="2" id="KW-1185">Reference proteome</keyword>
<dbReference type="Gene3D" id="2.60.120.200">
    <property type="match status" value="1"/>
</dbReference>